<comment type="caution">
    <text evidence="1">The sequence shown here is derived from an EMBL/GenBank/DDBJ whole genome shotgun (WGS) entry which is preliminary data.</text>
</comment>
<reference evidence="1" key="1">
    <citation type="submission" date="2020-03" db="EMBL/GenBank/DDBJ databases">
        <authorList>
            <person name="Weist P."/>
        </authorList>
    </citation>
    <scope>NUCLEOTIDE SEQUENCE</scope>
</reference>
<keyword evidence="2" id="KW-1185">Reference proteome</keyword>
<sequence length="129" mass="13724">MNESDGTTALRQQATHSASSASVWLACVCAALSRVPSVNITLREASSFPRKPPVLVIPDSPVLRHVFFSLDPLMSLPAWVAACTTEPRDVEGCFEEPSGWLPLEVTLQASSRGHAGAGSCRSTQDARSS</sequence>
<evidence type="ECO:0000313" key="2">
    <source>
        <dbReference type="Proteomes" id="UP001153269"/>
    </source>
</evidence>
<accession>A0A9N7VWI0</accession>
<dbReference type="Proteomes" id="UP001153269">
    <property type="component" value="Unassembled WGS sequence"/>
</dbReference>
<gene>
    <name evidence="1" type="ORF">PLEPLA_LOCUS44878</name>
</gene>
<protein>
    <submittedName>
        <fullName evidence="1">Uncharacterized protein</fullName>
    </submittedName>
</protein>
<evidence type="ECO:0000313" key="1">
    <source>
        <dbReference type="EMBL" id="CAB1457074.1"/>
    </source>
</evidence>
<organism evidence="1 2">
    <name type="scientific">Pleuronectes platessa</name>
    <name type="common">European plaice</name>
    <dbReference type="NCBI Taxonomy" id="8262"/>
    <lineage>
        <taxon>Eukaryota</taxon>
        <taxon>Metazoa</taxon>
        <taxon>Chordata</taxon>
        <taxon>Craniata</taxon>
        <taxon>Vertebrata</taxon>
        <taxon>Euteleostomi</taxon>
        <taxon>Actinopterygii</taxon>
        <taxon>Neopterygii</taxon>
        <taxon>Teleostei</taxon>
        <taxon>Neoteleostei</taxon>
        <taxon>Acanthomorphata</taxon>
        <taxon>Carangaria</taxon>
        <taxon>Pleuronectiformes</taxon>
        <taxon>Pleuronectoidei</taxon>
        <taxon>Pleuronectidae</taxon>
        <taxon>Pleuronectes</taxon>
    </lineage>
</organism>
<name>A0A9N7VWI0_PLEPL</name>
<proteinExistence type="predicted"/>
<dbReference type="AlphaFoldDB" id="A0A9N7VWI0"/>
<dbReference type="EMBL" id="CADEAL010004325">
    <property type="protein sequence ID" value="CAB1457074.1"/>
    <property type="molecule type" value="Genomic_DNA"/>
</dbReference>